<dbReference type="AlphaFoldDB" id="A0A2R6NEM6"/>
<keyword evidence="11" id="KW-1185">Reference proteome</keyword>
<keyword evidence="6 8" id="KW-0732">Signal</keyword>
<evidence type="ECO:0000256" key="7">
    <source>
        <dbReference type="ARBA" id="ARBA00023055"/>
    </source>
</evidence>
<dbReference type="EMBL" id="MLYV02001332">
    <property type="protein sequence ID" value="PSR70729.1"/>
    <property type="molecule type" value="Genomic_DNA"/>
</dbReference>
<feature type="chain" id="PRO_5015338006" description="Phosphatidylglycerol/phosphatidylinositol transfer protein" evidence="8">
    <location>
        <begin position="21"/>
        <end position="151"/>
    </location>
</feature>
<dbReference type="PANTHER" id="PTHR11306:SF0">
    <property type="entry name" value="PHOSPHATIDYLGLYCEROL_PHOSPHATIDYLINOSITOL TRANSFER PROTEIN"/>
    <property type="match status" value="1"/>
</dbReference>
<dbReference type="SUPFAM" id="SSF81296">
    <property type="entry name" value="E set domains"/>
    <property type="match status" value="1"/>
</dbReference>
<comment type="function">
    <text evidence="1">Catalyzes the intermembrane transfer of phosphatidylglycerol and phosphatidylinositol.</text>
</comment>
<proteinExistence type="inferred from homology"/>
<protein>
    <recommendedName>
        <fullName evidence="4">Phosphatidylglycerol/phosphatidylinositol transfer protein</fullName>
    </recommendedName>
</protein>
<dbReference type="InterPro" id="IPR039670">
    <property type="entry name" value="NPC2-like"/>
</dbReference>
<dbReference type="Pfam" id="PF02221">
    <property type="entry name" value="E1_DerP2_DerF2"/>
    <property type="match status" value="1"/>
</dbReference>
<reference evidence="10 11" key="1">
    <citation type="submission" date="2018-02" db="EMBL/GenBank/DDBJ databases">
        <title>Genome sequence of the basidiomycete white-rot fungus Phlebia centrifuga.</title>
        <authorList>
            <person name="Granchi Z."/>
            <person name="Peng M."/>
            <person name="de Vries R.P."/>
            <person name="Hilden K."/>
            <person name="Makela M.R."/>
            <person name="Grigoriev I."/>
            <person name="Riley R."/>
        </authorList>
    </citation>
    <scope>NUCLEOTIDE SEQUENCE [LARGE SCALE GENOMIC DNA]</scope>
    <source>
        <strain evidence="10 11">FBCC195</strain>
    </source>
</reference>
<evidence type="ECO:0000256" key="6">
    <source>
        <dbReference type="ARBA" id="ARBA00022729"/>
    </source>
</evidence>
<dbReference type="GO" id="GO:0032366">
    <property type="term" value="P:intracellular sterol transport"/>
    <property type="evidence" value="ECO:0007669"/>
    <property type="project" value="InterPro"/>
</dbReference>
<comment type="caution">
    <text evidence="10">The sequence shown here is derived from an EMBL/GenBank/DDBJ whole genome shotgun (WGS) entry which is preliminary data.</text>
</comment>
<dbReference type="InterPro" id="IPR003172">
    <property type="entry name" value="ML_dom"/>
</dbReference>
<dbReference type="OrthoDB" id="6409159at2759"/>
<organism evidence="10 11">
    <name type="scientific">Hermanssonia centrifuga</name>
    <dbReference type="NCBI Taxonomy" id="98765"/>
    <lineage>
        <taxon>Eukaryota</taxon>
        <taxon>Fungi</taxon>
        <taxon>Dikarya</taxon>
        <taxon>Basidiomycota</taxon>
        <taxon>Agaricomycotina</taxon>
        <taxon>Agaricomycetes</taxon>
        <taxon>Polyporales</taxon>
        <taxon>Meruliaceae</taxon>
        <taxon>Hermanssonia</taxon>
    </lineage>
</organism>
<dbReference type="STRING" id="98765.A0A2R6NEM6"/>
<dbReference type="InterPro" id="IPR014756">
    <property type="entry name" value="Ig_E-set"/>
</dbReference>
<gene>
    <name evidence="10" type="ORF">PHLCEN_2v13395</name>
</gene>
<dbReference type="Gene3D" id="2.70.220.10">
    <property type="entry name" value="Ganglioside GM2 activator"/>
    <property type="match status" value="1"/>
</dbReference>
<sequence length="151" mass="16553">MAKTLQFLLVALLSAFVCTASSVFTQETLDTYLKSDCWDWEPCGSVSDPLEIKHIEVSPDPPQRGQDLTVKVIGNVKEVIDDGAYADVTVKIGLIKILQKEFDLCEEAENAKVNVTCPVDKGTKEVTHTVTLPKEIPLGSLAHNESKQPKV</sequence>
<feature type="signal peptide" evidence="8">
    <location>
        <begin position="1"/>
        <end position="20"/>
    </location>
</feature>
<comment type="similarity">
    <text evidence="2">Belongs to the NPC2 family.</text>
</comment>
<evidence type="ECO:0000259" key="9">
    <source>
        <dbReference type="SMART" id="SM00737"/>
    </source>
</evidence>
<dbReference type="CDD" id="cd00917">
    <property type="entry name" value="PG-PI_TP"/>
    <property type="match status" value="1"/>
</dbReference>
<evidence type="ECO:0000256" key="2">
    <source>
        <dbReference type="ARBA" id="ARBA00006370"/>
    </source>
</evidence>
<evidence type="ECO:0000313" key="10">
    <source>
        <dbReference type="EMBL" id="PSR70729.1"/>
    </source>
</evidence>
<comment type="subunit">
    <text evidence="3">Monomer.</text>
</comment>
<evidence type="ECO:0000256" key="8">
    <source>
        <dbReference type="SAM" id="SignalP"/>
    </source>
</evidence>
<dbReference type="PANTHER" id="PTHR11306">
    <property type="entry name" value="NIEMANN PICK TYPE C2 PROTEIN NPC2-RELATED"/>
    <property type="match status" value="1"/>
</dbReference>
<evidence type="ECO:0000256" key="4">
    <source>
        <dbReference type="ARBA" id="ARBA00016056"/>
    </source>
</evidence>
<accession>A0A2R6NEM6</accession>
<evidence type="ECO:0000256" key="5">
    <source>
        <dbReference type="ARBA" id="ARBA00022448"/>
    </source>
</evidence>
<dbReference type="GO" id="GO:0032934">
    <property type="term" value="F:sterol binding"/>
    <property type="evidence" value="ECO:0007669"/>
    <property type="project" value="InterPro"/>
</dbReference>
<keyword evidence="5" id="KW-0813">Transport</keyword>
<dbReference type="InterPro" id="IPR036846">
    <property type="entry name" value="GM2-AP_sf"/>
</dbReference>
<evidence type="ECO:0000313" key="11">
    <source>
        <dbReference type="Proteomes" id="UP000186601"/>
    </source>
</evidence>
<evidence type="ECO:0000256" key="1">
    <source>
        <dbReference type="ARBA" id="ARBA00002053"/>
    </source>
</evidence>
<feature type="domain" description="MD-2-related lipid-recognition" evidence="9">
    <location>
        <begin position="40"/>
        <end position="151"/>
    </location>
</feature>
<dbReference type="SMART" id="SM00737">
    <property type="entry name" value="ML"/>
    <property type="match status" value="1"/>
</dbReference>
<dbReference type="Proteomes" id="UP000186601">
    <property type="component" value="Unassembled WGS sequence"/>
</dbReference>
<name>A0A2R6NEM6_9APHY</name>
<keyword evidence="7" id="KW-0445">Lipid transport</keyword>
<evidence type="ECO:0000256" key="3">
    <source>
        <dbReference type="ARBA" id="ARBA00011245"/>
    </source>
</evidence>
<dbReference type="InterPro" id="IPR033917">
    <property type="entry name" value="ML_PG-PI_TP"/>
</dbReference>